<dbReference type="PANTHER" id="PTHR11388:SF131">
    <property type="entry name" value="SOLUTE CARRIER ORGANIC ANION TRANSPORTER FAMILY MEMBER"/>
    <property type="match status" value="1"/>
</dbReference>
<accession>A0A836FUM2</accession>
<dbReference type="InterPro" id="IPR004156">
    <property type="entry name" value="OATP"/>
</dbReference>
<feature type="transmembrane region" description="Helical" evidence="2">
    <location>
        <begin position="165"/>
        <end position="185"/>
    </location>
</feature>
<feature type="non-terminal residue" evidence="3">
    <location>
        <position position="628"/>
    </location>
</feature>
<evidence type="ECO:0000256" key="2">
    <source>
        <dbReference type="SAM" id="Phobius"/>
    </source>
</evidence>
<feature type="non-terminal residue" evidence="3">
    <location>
        <position position="1"/>
    </location>
</feature>
<keyword evidence="2" id="KW-1133">Transmembrane helix</keyword>
<evidence type="ECO:0000256" key="1">
    <source>
        <dbReference type="ARBA" id="ARBA00023157"/>
    </source>
</evidence>
<feature type="transmembrane region" description="Helical" evidence="2">
    <location>
        <begin position="248"/>
        <end position="268"/>
    </location>
</feature>
<gene>
    <name evidence="3" type="primary">Slco4c1</name>
    <name evidence="3" type="ORF">G6Z77_0014575</name>
</gene>
<feature type="transmembrane region" description="Helical" evidence="2">
    <location>
        <begin position="470"/>
        <end position="494"/>
    </location>
</feature>
<evidence type="ECO:0000313" key="3">
    <source>
        <dbReference type="EMBL" id="KAG5332983.1"/>
    </source>
</evidence>
<keyword evidence="1" id="KW-1015">Disulfide bond</keyword>
<keyword evidence="2" id="KW-0472">Membrane</keyword>
<dbReference type="GO" id="GO:0015347">
    <property type="term" value="F:sodium-independent organic anion transmembrane transporter activity"/>
    <property type="evidence" value="ECO:0007669"/>
    <property type="project" value="TreeGrafter"/>
</dbReference>
<evidence type="ECO:0000313" key="4">
    <source>
        <dbReference type="Proteomes" id="UP000670152"/>
    </source>
</evidence>
<dbReference type="PANTHER" id="PTHR11388">
    <property type="entry name" value="ORGANIC ANION TRANSPORTER"/>
    <property type="match status" value="1"/>
</dbReference>
<organism evidence="3 4">
    <name type="scientific">Acromyrmex heyeri</name>
    <dbReference type="NCBI Taxonomy" id="230685"/>
    <lineage>
        <taxon>Eukaryota</taxon>
        <taxon>Metazoa</taxon>
        <taxon>Ecdysozoa</taxon>
        <taxon>Arthropoda</taxon>
        <taxon>Hexapoda</taxon>
        <taxon>Insecta</taxon>
        <taxon>Pterygota</taxon>
        <taxon>Neoptera</taxon>
        <taxon>Endopterygota</taxon>
        <taxon>Hymenoptera</taxon>
        <taxon>Apocrita</taxon>
        <taxon>Aculeata</taxon>
        <taxon>Formicoidea</taxon>
        <taxon>Formicidae</taxon>
        <taxon>Myrmicinae</taxon>
        <taxon>Acromyrmex</taxon>
    </lineage>
</organism>
<reference evidence="3 4" key="1">
    <citation type="submission" date="2020-02" db="EMBL/GenBank/DDBJ databases">
        <title>Relaxed selection underlies rapid genomic changes in the transitions from sociality to social parasitism in ants.</title>
        <authorList>
            <person name="Bi X."/>
        </authorList>
    </citation>
    <scope>NUCLEOTIDE SEQUENCE [LARGE SCALE GENOMIC DNA]</scope>
    <source>
        <strain evidence="3">BGI-DK2014b</strain>
        <tissue evidence="3">Whole body</tissue>
    </source>
</reference>
<comment type="caution">
    <text evidence="3">The sequence shown here is derived from an EMBL/GenBank/DDBJ whole genome shotgun (WGS) entry which is preliminary data.</text>
</comment>
<dbReference type="GO" id="GO:0043252">
    <property type="term" value="P:sodium-independent organic anion transport"/>
    <property type="evidence" value="ECO:0007669"/>
    <property type="project" value="TreeGrafter"/>
</dbReference>
<dbReference type="AlphaFoldDB" id="A0A836FUM2"/>
<dbReference type="Pfam" id="PF03137">
    <property type="entry name" value="OATP"/>
    <property type="match status" value="2"/>
</dbReference>
<feature type="transmembrane region" description="Helical" evidence="2">
    <location>
        <begin position="25"/>
        <end position="49"/>
    </location>
</feature>
<feature type="transmembrane region" description="Helical" evidence="2">
    <location>
        <begin position="506"/>
        <end position="527"/>
    </location>
</feature>
<dbReference type="Proteomes" id="UP000670152">
    <property type="component" value="Unassembled WGS sequence"/>
</dbReference>
<feature type="transmembrane region" description="Helical" evidence="2">
    <location>
        <begin position="328"/>
        <end position="351"/>
    </location>
</feature>
<name>A0A836FUM2_9HYME</name>
<dbReference type="CDD" id="cd17336">
    <property type="entry name" value="MFS_SLCO_OATP"/>
    <property type="match status" value="1"/>
</dbReference>
<feature type="transmembrane region" description="Helical" evidence="2">
    <location>
        <begin position="89"/>
        <end position="111"/>
    </location>
</feature>
<keyword evidence="4" id="KW-1185">Reference proteome</keyword>
<dbReference type="GO" id="GO:0016020">
    <property type="term" value="C:membrane"/>
    <property type="evidence" value="ECO:0007669"/>
    <property type="project" value="InterPro"/>
</dbReference>
<dbReference type="EMBL" id="JAANIB010005162">
    <property type="protein sequence ID" value="KAG5332983.1"/>
    <property type="molecule type" value="Genomic_DNA"/>
</dbReference>
<sequence>MSKDCGICGIYPRWLRNRATPRTFIVVYGLLGTVQAMAFIYIIVTLTTLEKRFKIPSRTTGLILSGNEISQILSLILTYYGGSSHRPKWIAVGVGFSALSCLVLALPHFIYGPGKDALALTKEYLDQTLLNMTTVPKDLAICPRMDQPELCDAETKLSISYLPRLLVFLSQFILGIGTTLYYGLGQTYLDDNTKKKNTPMLLGFTFALRTVGPAIGFLLGFGCLSLYIDPKLTPVITKKDPRWLGAWWLGWIILAATMGMFAVLIAMFPRDLPKSKDISKQDGEIPLKLDLVLEQKPPIQMEPANPRPLEAEYIPTIREFPKALKRLLTNWLLTCNNLSGVFYILGASAYITFIAKYLEVQYGTSAAGGTVIAGIKYSPVCHEASRTTFFSACHAGCRMILDDKQFGNCSCLPINESSYIEGDLDHFSSRDQSFSFISKQQIHEFDSQALPPIFDKVKAGPCSSDCSRPYLLFTVLSCVIHTLGCSGRIGNVLVNYRSVEKKDKSFAQGITLMIISLLALIPGPIIYGAIIDSTCLIWEESCGTRGNCWFYHRDNFRYLVNVSSAGFTMIGVLLDGAVCYLGKDLDLYGAAESDKRHEFVKENVTTDNIDKKKEVNGNVNQRTEQSLV</sequence>
<dbReference type="SUPFAM" id="SSF103473">
    <property type="entry name" value="MFS general substrate transporter"/>
    <property type="match status" value="1"/>
</dbReference>
<dbReference type="Gene3D" id="1.20.1250.20">
    <property type="entry name" value="MFS general substrate transporter like domains"/>
    <property type="match status" value="1"/>
</dbReference>
<dbReference type="OrthoDB" id="5062115at2759"/>
<keyword evidence="2" id="KW-0812">Transmembrane</keyword>
<protein>
    <submittedName>
        <fullName evidence="3">SO4C1 protein</fullName>
    </submittedName>
</protein>
<proteinExistence type="predicted"/>
<dbReference type="InterPro" id="IPR036259">
    <property type="entry name" value="MFS_trans_sf"/>
</dbReference>
<feature type="transmembrane region" description="Helical" evidence="2">
    <location>
        <begin position="206"/>
        <end position="228"/>
    </location>
</feature>